<protein>
    <submittedName>
        <fullName evidence="1">Uncharacterized protein</fullName>
    </submittedName>
</protein>
<sequence length="102" mass="11198">MTEVRRLGERIGLTGSYLLITELPAPAPYDLRRNAVYLILEFTKCKTNVSPDLAHSIMTAELTVPHFDFMIGLAECSPPLKAGSVLDVLAFAESITQAKYQG</sequence>
<dbReference type="EMBL" id="BAABKK010000038">
    <property type="protein sequence ID" value="GAA5202022.1"/>
    <property type="molecule type" value="Genomic_DNA"/>
</dbReference>
<name>A0ABP9SVF1_9MICC</name>
<keyword evidence="2" id="KW-1185">Reference proteome</keyword>
<organism evidence="1 2">
    <name type="scientific">Arthrobacter gyeryongensis</name>
    <dbReference type="NCBI Taxonomy" id="1650592"/>
    <lineage>
        <taxon>Bacteria</taxon>
        <taxon>Bacillati</taxon>
        <taxon>Actinomycetota</taxon>
        <taxon>Actinomycetes</taxon>
        <taxon>Micrococcales</taxon>
        <taxon>Micrococcaceae</taxon>
        <taxon>Arthrobacter</taxon>
    </lineage>
</organism>
<proteinExistence type="predicted"/>
<dbReference type="Proteomes" id="UP001500200">
    <property type="component" value="Unassembled WGS sequence"/>
</dbReference>
<reference evidence="2" key="1">
    <citation type="journal article" date="2019" name="Int. J. Syst. Evol. Microbiol.">
        <title>The Global Catalogue of Microorganisms (GCM) 10K type strain sequencing project: providing services to taxonomists for standard genome sequencing and annotation.</title>
        <authorList>
            <consortium name="The Broad Institute Genomics Platform"/>
            <consortium name="The Broad Institute Genome Sequencing Center for Infectious Disease"/>
            <person name="Wu L."/>
            <person name="Ma J."/>
        </authorList>
    </citation>
    <scope>NUCLEOTIDE SEQUENCE [LARGE SCALE GENOMIC DNA]</scope>
    <source>
        <strain evidence="2">JCM 18514</strain>
    </source>
</reference>
<evidence type="ECO:0000313" key="2">
    <source>
        <dbReference type="Proteomes" id="UP001500200"/>
    </source>
</evidence>
<evidence type="ECO:0000313" key="1">
    <source>
        <dbReference type="EMBL" id="GAA5202022.1"/>
    </source>
</evidence>
<gene>
    <name evidence="1" type="ORF">GCM10023346_47830</name>
</gene>
<comment type="caution">
    <text evidence="1">The sequence shown here is derived from an EMBL/GenBank/DDBJ whole genome shotgun (WGS) entry which is preliminary data.</text>
</comment>
<accession>A0ABP9SVF1</accession>